<feature type="repeat" description="WD" evidence="5">
    <location>
        <begin position="253"/>
        <end position="295"/>
    </location>
</feature>
<keyword evidence="4" id="KW-0539">Nucleus</keyword>
<feature type="region of interest" description="Disordered" evidence="6">
    <location>
        <begin position="224"/>
        <end position="243"/>
    </location>
</feature>
<dbReference type="InterPro" id="IPR015943">
    <property type="entry name" value="WD40/YVTN_repeat-like_dom_sf"/>
</dbReference>
<dbReference type="SMART" id="SM00320">
    <property type="entry name" value="WD40"/>
    <property type="match status" value="4"/>
</dbReference>
<dbReference type="PRINTS" id="PR00320">
    <property type="entry name" value="GPROTEINBRPT"/>
</dbReference>
<comment type="subcellular location">
    <subcellularLocation>
        <location evidence="1">Nucleus</location>
        <location evidence="1">Nucleolus</location>
    </subcellularLocation>
</comment>
<gene>
    <name evidence="8" type="ORF">BDA99DRAFT_439791</name>
</gene>
<evidence type="ECO:0000313" key="9">
    <source>
        <dbReference type="Proteomes" id="UP001209540"/>
    </source>
</evidence>
<dbReference type="PROSITE" id="PS50082">
    <property type="entry name" value="WD_REPEATS_2"/>
    <property type="match status" value="4"/>
</dbReference>
<evidence type="ECO:0000256" key="1">
    <source>
        <dbReference type="ARBA" id="ARBA00004604"/>
    </source>
</evidence>
<dbReference type="EMBL" id="JAIXMP010000016">
    <property type="protein sequence ID" value="KAI9260604.1"/>
    <property type="molecule type" value="Genomic_DNA"/>
</dbReference>
<dbReference type="Pfam" id="PF08154">
    <property type="entry name" value="NLE"/>
    <property type="match status" value="1"/>
</dbReference>
<name>A0AAD5KBM8_9FUNG</name>
<evidence type="ECO:0000256" key="2">
    <source>
        <dbReference type="ARBA" id="ARBA00022574"/>
    </source>
</evidence>
<dbReference type="Gene3D" id="2.130.10.10">
    <property type="entry name" value="YVTN repeat-like/Quinoprotein amine dehydrogenase"/>
    <property type="match status" value="1"/>
</dbReference>
<dbReference type="InterPro" id="IPR036322">
    <property type="entry name" value="WD40_repeat_dom_sf"/>
</dbReference>
<dbReference type="PANTHER" id="PTHR19855:SF11">
    <property type="entry name" value="RIBOSOME BIOGENESIS PROTEIN WDR12"/>
    <property type="match status" value="1"/>
</dbReference>
<comment type="caution">
    <text evidence="8">The sequence shown here is derived from an EMBL/GenBank/DDBJ whole genome shotgun (WGS) entry which is preliminary data.</text>
</comment>
<proteinExistence type="predicted"/>
<dbReference type="Pfam" id="PF00400">
    <property type="entry name" value="WD40"/>
    <property type="match status" value="4"/>
</dbReference>
<dbReference type="InterPro" id="IPR019775">
    <property type="entry name" value="WD40_repeat_CS"/>
</dbReference>
<dbReference type="PROSITE" id="PS00678">
    <property type="entry name" value="WD_REPEATS_1"/>
    <property type="match status" value="1"/>
</dbReference>
<dbReference type="PANTHER" id="PTHR19855">
    <property type="entry name" value="WD40 REPEAT PROTEIN 12, 37"/>
    <property type="match status" value="1"/>
</dbReference>
<evidence type="ECO:0000256" key="3">
    <source>
        <dbReference type="ARBA" id="ARBA00022737"/>
    </source>
</evidence>
<dbReference type="PROSITE" id="PS50294">
    <property type="entry name" value="WD_REPEATS_REGION"/>
    <property type="match status" value="2"/>
</dbReference>
<evidence type="ECO:0000259" key="7">
    <source>
        <dbReference type="Pfam" id="PF08154"/>
    </source>
</evidence>
<feature type="repeat" description="WD" evidence="5">
    <location>
        <begin position="136"/>
        <end position="180"/>
    </location>
</feature>
<dbReference type="SUPFAM" id="SSF50978">
    <property type="entry name" value="WD40 repeat-like"/>
    <property type="match status" value="1"/>
</dbReference>
<feature type="repeat" description="WD" evidence="5">
    <location>
        <begin position="97"/>
        <end position="127"/>
    </location>
</feature>
<dbReference type="InterPro" id="IPR012972">
    <property type="entry name" value="NLE"/>
</dbReference>
<evidence type="ECO:0000256" key="5">
    <source>
        <dbReference type="PROSITE-ProRule" id="PRU00221"/>
    </source>
</evidence>
<evidence type="ECO:0000256" key="6">
    <source>
        <dbReference type="SAM" id="MobiDB-lite"/>
    </source>
</evidence>
<keyword evidence="3" id="KW-0677">Repeat</keyword>
<organism evidence="8 9">
    <name type="scientific">Phascolomyces articulosus</name>
    <dbReference type="NCBI Taxonomy" id="60185"/>
    <lineage>
        <taxon>Eukaryota</taxon>
        <taxon>Fungi</taxon>
        <taxon>Fungi incertae sedis</taxon>
        <taxon>Mucoromycota</taxon>
        <taxon>Mucoromycotina</taxon>
        <taxon>Mucoromycetes</taxon>
        <taxon>Mucorales</taxon>
        <taxon>Lichtheimiaceae</taxon>
        <taxon>Phascolomyces</taxon>
    </lineage>
</organism>
<sequence length="304" mass="34007">MDVDQEQIQVRLVSRQEKYAVPEAPIRVPISFKRFGLSEIVNNLLGHEKPIPFDFFLEGRILRTSLAEYLIEQRLSTENTLTIEYVESMLPPTPLSAYQHDDWISSVKAQNGLFLTGSYDNMVRLWNKSGECIATLGGHTEAVKSVAFGPTIESETVIFSGSLDHSLLAWAYNSDNGQQRELFEGKGHKGSIESIAVDSNKELIASASADSTIKIWSTTEPEEDEEEAIAGKSKRRKTEKKNDRKLKTNISTLEGHVGAVNAVAFDNGESSVVYSGGWDHSIRSWNVEHQVNLVTKVYNIHVFY</sequence>
<dbReference type="GO" id="GO:0005730">
    <property type="term" value="C:nucleolus"/>
    <property type="evidence" value="ECO:0007669"/>
    <property type="project" value="UniProtKB-SubCell"/>
</dbReference>
<keyword evidence="2 5" id="KW-0853">WD repeat</keyword>
<dbReference type="InterPro" id="IPR001680">
    <property type="entry name" value="WD40_rpt"/>
</dbReference>
<protein>
    <submittedName>
        <fullName evidence="8">WD40-repeat-containing domain protein</fullName>
    </submittedName>
</protein>
<feature type="domain" description="NLE" evidence="7">
    <location>
        <begin position="8"/>
        <end position="70"/>
    </location>
</feature>
<accession>A0AAD5KBM8</accession>
<reference evidence="8" key="2">
    <citation type="submission" date="2023-02" db="EMBL/GenBank/DDBJ databases">
        <authorList>
            <consortium name="DOE Joint Genome Institute"/>
            <person name="Mondo S.J."/>
            <person name="Chang Y."/>
            <person name="Wang Y."/>
            <person name="Ahrendt S."/>
            <person name="Andreopoulos W."/>
            <person name="Barry K."/>
            <person name="Beard J."/>
            <person name="Benny G.L."/>
            <person name="Blankenship S."/>
            <person name="Bonito G."/>
            <person name="Cuomo C."/>
            <person name="Desiro A."/>
            <person name="Gervers K.A."/>
            <person name="Hundley H."/>
            <person name="Kuo A."/>
            <person name="LaButti K."/>
            <person name="Lang B.F."/>
            <person name="Lipzen A."/>
            <person name="O'Donnell K."/>
            <person name="Pangilinan J."/>
            <person name="Reynolds N."/>
            <person name="Sandor L."/>
            <person name="Smith M.W."/>
            <person name="Tsang A."/>
            <person name="Grigoriev I.V."/>
            <person name="Stajich J.E."/>
            <person name="Spatafora J.W."/>
        </authorList>
    </citation>
    <scope>NUCLEOTIDE SEQUENCE</scope>
    <source>
        <strain evidence="8">RSA 2281</strain>
    </source>
</reference>
<evidence type="ECO:0000256" key="4">
    <source>
        <dbReference type="ARBA" id="ARBA00023242"/>
    </source>
</evidence>
<dbReference type="InterPro" id="IPR020472">
    <property type="entry name" value="WD40_PAC1"/>
</dbReference>
<dbReference type="AlphaFoldDB" id="A0AAD5KBM8"/>
<reference evidence="8" key="1">
    <citation type="journal article" date="2022" name="IScience">
        <title>Evolution of zygomycete secretomes and the origins of terrestrial fungal ecologies.</title>
        <authorList>
            <person name="Chang Y."/>
            <person name="Wang Y."/>
            <person name="Mondo S."/>
            <person name="Ahrendt S."/>
            <person name="Andreopoulos W."/>
            <person name="Barry K."/>
            <person name="Beard J."/>
            <person name="Benny G.L."/>
            <person name="Blankenship S."/>
            <person name="Bonito G."/>
            <person name="Cuomo C."/>
            <person name="Desiro A."/>
            <person name="Gervers K.A."/>
            <person name="Hundley H."/>
            <person name="Kuo A."/>
            <person name="LaButti K."/>
            <person name="Lang B.F."/>
            <person name="Lipzen A."/>
            <person name="O'Donnell K."/>
            <person name="Pangilinan J."/>
            <person name="Reynolds N."/>
            <person name="Sandor L."/>
            <person name="Smith M.E."/>
            <person name="Tsang A."/>
            <person name="Grigoriev I.V."/>
            <person name="Stajich J.E."/>
            <person name="Spatafora J.W."/>
        </authorList>
    </citation>
    <scope>NUCLEOTIDE SEQUENCE</scope>
    <source>
        <strain evidence="8">RSA 2281</strain>
    </source>
</reference>
<feature type="repeat" description="WD" evidence="5">
    <location>
        <begin position="185"/>
        <end position="226"/>
    </location>
</feature>
<dbReference type="Proteomes" id="UP001209540">
    <property type="component" value="Unassembled WGS sequence"/>
</dbReference>
<evidence type="ECO:0000313" key="8">
    <source>
        <dbReference type="EMBL" id="KAI9260604.1"/>
    </source>
</evidence>
<keyword evidence="9" id="KW-1185">Reference proteome</keyword>